<accession>A0AAV6UB94</accession>
<evidence type="ECO:0000313" key="6">
    <source>
        <dbReference type="EMBL" id="KAG8181605.1"/>
    </source>
</evidence>
<keyword evidence="3" id="KW-0677">Repeat</keyword>
<evidence type="ECO:0000256" key="4">
    <source>
        <dbReference type="ARBA" id="ARBA00023170"/>
    </source>
</evidence>
<dbReference type="InterPro" id="IPR051963">
    <property type="entry name" value="Adhesion_GPCR_A"/>
</dbReference>
<keyword evidence="4" id="KW-0675">Receptor</keyword>
<keyword evidence="7" id="KW-1185">Reference proteome</keyword>
<dbReference type="SMART" id="SM00369">
    <property type="entry name" value="LRR_TYP"/>
    <property type="match status" value="5"/>
</dbReference>
<proteinExistence type="inferred from homology"/>
<dbReference type="Pfam" id="PF13855">
    <property type="entry name" value="LRR_8"/>
    <property type="match status" value="2"/>
</dbReference>
<evidence type="ECO:0000313" key="7">
    <source>
        <dbReference type="Proteomes" id="UP000827092"/>
    </source>
</evidence>
<dbReference type="Gene3D" id="3.80.10.10">
    <property type="entry name" value="Ribonuclease Inhibitor"/>
    <property type="match status" value="1"/>
</dbReference>
<sequence>MAFLLPICVFVALVISGLGAPITCPSTEDLRPCTCKRVSYGLEVMCANFNTSSNLLRAFRILRDYDVQTILLHGLYIQEVLPNDLFDGMKVSAIRVERSKLKFSQPAFSGLGPWLHVLNIAQQSIIKSEERFSLAKLTKLNELIVQSNHLDRVEDKWLNEKVPNVHKVDLDYNEITLLEDHAFSKLQSLSLISMADNRIKVIKRSMFPKPALKLSRIDLSYNEISNIPEDFFLEMPNLKEVILSGNELKNLHEATWKPVWEQLRKVLLFENHIDCGDYIKWIKKYREPGQLAGTCVLPKSLTGHHIKDLYNE</sequence>
<dbReference type="PANTHER" id="PTHR45930:SF4">
    <property type="entry name" value="ADHESION G PROTEIN-COUPLED RECEPTOR A3"/>
    <property type="match status" value="1"/>
</dbReference>
<dbReference type="AlphaFoldDB" id="A0AAV6UB94"/>
<dbReference type="InterPro" id="IPR001611">
    <property type="entry name" value="Leu-rich_rpt"/>
</dbReference>
<dbReference type="InterPro" id="IPR032675">
    <property type="entry name" value="LRR_dom_sf"/>
</dbReference>
<dbReference type="EMBL" id="JAFNEN010000505">
    <property type="protein sequence ID" value="KAG8181605.1"/>
    <property type="molecule type" value="Genomic_DNA"/>
</dbReference>
<evidence type="ECO:0000256" key="1">
    <source>
        <dbReference type="ARBA" id="ARBA00007343"/>
    </source>
</evidence>
<comment type="caution">
    <text evidence="6">The sequence shown here is derived from an EMBL/GenBank/DDBJ whole genome shotgun (WGS) entry which is preliminary data.</text>
</comment>
<protein>
    <submittedName>
        <fullName evidence="6">Uncharacterized protein</fullName>
    </submittedName>
</protein>
<reference evidence="6 7" key="1">
    <citation type="journal article" date="2022" name="Nat. Ecol. Evol.">
        <title>A masculinizing supergene underlies an exaggerated male reproductive morph in a spider.</title>
        <authorList>
            <person name="Hendrickx F."/>
            <person name="De Corte Z."/>
            <person name="Sonet G."/>
            <person name="Van Belleghem S.M."/>
            <person name="Kostlbacher S."/>
            <person name="Vangestel C."/>
        </authorList>
    </citation>
    <scope>NUCLEOTIDE SEQUENCE [LARGE SCALE GENOMIC DNA]</scope>
    <source>
        <strain evidence="6">W744_W776</strain>
    </source>
</reference>
<dbReference type="SUPFAM" id="SSF52058">
    <property type="entry name" value="L domain-like"/>
    <property type="match status" value="1"/>
</dbReference>
<feature type="signal peptide" evidence="5">
    <location>
        <begin position="1"/>
        <end position="19"/>
    </location>
</feature>
<keyword evidence="5" id="KW-0732">Signal</keyword>
<gene>
    <name evidence="6" type="ORF">JTE90_017725</name>
</gene>
<keyword evidence="2" id="KW-0433">Leucine-rich repeat</keyword>
<comment type="similarity">
    <text evidence="1">Belongs to the G-protein coupled receptor 2 family. Adhesion G-protein coupled receptor (ADGR) subfamily.</text>
</comment>
<evidence type="ECO:0000256" key="3">
    <source>
        <dbReference type="ARBA" id="ARBA00022737"/>
    </source>
</evidence>
<dbReference type="GO" id="GO:0007166">
    <property type="term" value="P:cell surface receptor signaling pathway"/>
    <property type="evidence" value="ECO:0007669"/>
    <property type="project" value="TreeGrafter"/>
</dbReference>
<dbReference type="PANTHER" id="PTHR45930">
    <property type="entry name" value="G-PROTEIN COUPLED RECEPTOR 124-LIKE PROTEIN"/>
    <property type="match status" value="1"/>
</dbReference>
<organism evidence="6 7">
    <name type="scientific">Oedothorax gibbosus</name>
    <dbReference type="NCBI Taxonomy" id="931172"/>
    <lineage>
        <taxon>Eukaryota</taxon>
        <taxon>Metazoa</taxon>
        <taxon>Ecdysozoa</taxon>
        <taxon>Arthropoda</taxon>
        <taxon>Chelicerata</taxon>
        <taxon>Arachnida</taxon>
        <taxon>Araneae</taxon>
        <taxon>Araneomorphae</taxon>
        <taxon>Entelegynae</taxon>
        <taxon>Araneoidea</taxon>
        <taxon>Linyphiidae</taxon>
        <taxon>Erigoninae</taxon>
        <taxon>Oedothorax</taxon>
    </lineage>
</organism>
<evidence type="ECO:0000256" key="5">
    <source>
        <dbReference type="SAM" id="SignalP"/>
    </source>
</evidence>
<dbReference type="PROSITE" id="PS51450">
    <property type="entry name" value="LRR"/>
    <property type="match status" value="1"/>
</dbReference>
<dbReference type="InterPro" id="IPR003591">
    <property type="entry name" value="Leu-rich_rpt_typical-subtyp"/>
</dbReference>
<dbReference type="GO" id="GO:0005886">
    <property type="term" value="C:plasma membrane"/>
    <property type="evidence" value="ECO:0007669"/>
    <property type="project" value="TreeGrafter"/>
</dbReference>
<dbReference type="Proteomes" id="UP000827092">
    <property type="component" value="Unassembled WGS sequence"/>
</dbReference>
<evidence type="ECO:0000256" key="2">
    <source>
        <dbReference type="ARBA" id="ARBA00022614"/>
    </source>
</evidence>
<name>A0AAV6UB94_9ARAC</name>
<feature type="chain" id="PRO_5043361251" evidence="5">
    <location>
        <begin position="20"/>
        <end position="312"/>
    </location>
</feature>